<evidence type="ECO:0000313" key="2">
    <source>
        <dbReference type="EMBL" id="QXM05788.1"/>
    </source>
</evidence>
<gene>
    <name evidence="2" type="ORF">KVH43_10525</name>
</gene>
<keyword evidence="3" id="KW-1185">Reference proteome</keyword>
<name>A0ABX8R9T0_9CLOT</name>
<sequence length="393" mass="45809">MNLQKLKILIKQKEGMKLDFKESLHLNTETEKKEFAKDVMAIANSIGGRGYLIIGVKDKEKKIIGIKPEDFQEERLQQIISHRCDPPVNIRVECIKYKERYIGVITIFKSFQRPHQMRQTGAFYVRRGSTTDIARRDEIARMFQEVGLINNELIPLYNLDASVLNQALINQYLKKMGIFPNEKMTMHTWNNLGIIHFDSERNRFCPTIGGLLLFCNKPQAYLPYVSVKIITFKKDKKQTHVIDGNILEMLNRCRKFICTYLKNIDYPKEAIFEAIANAVLHRDYMDILRDVVVLIGDHKVEISNPGTLPKGSNIHTIMRENNPTRRNNWLYHRLLLIDDQNQFLRTGIGLQKISKMFNNVGNVKFLNIEKRNLFKVVMPGLNKFNKIKKHGTF</sequence>
<dbReference type="Proteomes" id="UP000886818">
    <property type="component" value="Chromosome"/>
</dbReference>
<dbReference type="EMBL" id="CP078093">
    <property type="protein sequence ID" value="QXM05788.1"/>
    <property type="molecule type" value="Genomic_DNA"/>
</dbReference>
<dbReference type="RefSeq" id="WP_218282486.1">
    <property type="nucleotide sequence ID" value="NZ_CP078093.1"/>
</dbReference>
<accession>A0ABX8R9T0</accession>
<dbReference type="Pfam" id="PF13749">
    <property type="entry name" value="HATPase_c_4"/>
    <property type="match status" value="1"/>
</dbReference>
<organism evidence="2 3">
    <name type="scientific">Crassaminicella indica</name>
    <dbReference type="NCBI Taxonomy" id="2855394"/>
    <lineage>
        <taxon>Bacteria</taxon>
        <taxon>Bacillati</taxon>
        <taxon>Bacillota</taxon>
        <taxon>Clostridia</taxon>
        <taxon>Eubacteriales</taxon>
        <taxon>Clostridiaceae</taxon>
        <taxon>Crassaminicella</taxon>
    </lineage>
</organism>
<feature type="domain" description="Schlafen AlbA-2" evidence="1">
    <location>
        <begin position="14"/>
        <end position="133"/>
    </location>
</feature>
<reference evidence="2" key="1">
    <citation type="submission" date="2021-07" db="EMBL/GenBank/DDBJ databases">
        <title>Complete genome sequence of Crassaminicella sp. 143-21, isolated from a deep-sea hydrothermal vent.</title>
        <authorList>
            <person name="Li X."/>
        </authorList>
    </citation>
    <scope>NUCLEOTIDE SEQUENCE</scope>
    <source>
        <strain evidence="2">143-21</strain>
    </source>
</reference>
<proteinExistence type="predicted"/>
<dbReference type="PANTHER" id="PTHR30595">
    <property type="entry name" value="GLPR-RELATED TRANSCRIPTIONAL REPRESSOR"/>
    <property type="match status" value="1"/>
</dbReference>
<evidence type="ECO:0000259" key="1">
    <source>
        <dbReference type="Pfam" id="PF04326"/>
    </source>
</evidence>
<dbReference type="InterPro" id="IPR007421">
    <property type="entry name" value="Schlafen_AlbA_2_dom"/>
</dbReference>
<evidence type="ECO:0000313" key="3">
    <source>
        <dbReference type="Proteomes" id="UP000886818"/>
    </source>
</evidence>
<protein>
    <submittedName>
        <fullName evidence="2">DNA binding domain-containing protein</fullName>
    </submittedName>
</protein>
<dbReference type="Pfam" id="PF04326">
    <property type="entry name" value="SLFN_AlbA_2"/>
    <property type="match status" value="1"/>
</dbReference>
<dbReference type="PANTHER" id="PTHR30595:SF6">
    <property type="entry name" value="SCHLAFEN ALBA-2 DOMAIN-CONTAINING PROTEIN"/>
    <property type="match status" value="1"/>
</dbReference>